<keyword evidence="1" id="KW-1133">Transmembrane helix</keyword>
<keyword evidence="1" id="KW-0472">Membrane</keyword>
<dbReference type="GO" id="GO:1902604">
    <property type="term" value="P:p-aminobenzoyl-glutamate transmembrane transport"/>
    <property type="evidence" value="ECO:0007669"/>
    <property type="project" value="InterPro"/>
</dbReference>
<dbReference type="Proteomes" id="UP001058072">
    <property type="component" value="Chromosome"/>
</dbReference>
<feature type="transmembrane region" description="Helical" evidence="1">
    <location>
        <begin position="129"/>
        <end position="162"/>
    </location>
</feature>
<keyword evidence="4" id="KW-1185">Reference proteome</keyword>
<feature type="transmembrane region" description="Helical" evidence="1">
    <location>
        <begin position="313"/>
        <end position="331"/>
    </location>
</feature>
<dbReference type="Proteomes" id="UP001058016">
    <property type="component" value="Chromosome"/>
</dbReference>
<feature type="transmembrane region" description="Helical" evidence="1">
    <location>
        <begin position="352"/>
        <end position="369"/>
    </location>
</feature>
<dbReference type="Pfam" id="PF03806">
    <property type="entry name" value="ABG_transport"/>
    <property type="match status" value="1"/>
</dbReference>
<feature type="transmembrane region" description="Helical" evidence="1">
    <location>
        <begin position="452"/>
        <end position="471"/>
    </location>
</feature>
<evidence type="ECO:0000313" key="4">
    <source>
        <dbReference type="Proteomes" id="UP001058016"/>
    </source>
</evidence>
<reference evidence="3 4" key="1">
    <citation type="submission" date="2021-03" db="EMBL/GenBank/DDBJ databases">
        <title>Comparative Genomics and Metabolomics in the genus Turicibacter.</title>
        <authorList>
            <person name="Maki J."/>
            <person name="Looft T."/>
        </authorList>
    </citation>
    <scope>NUCLEOTIDE SEQUENCE</scope>
    <source>
        <strain evidence="3">ISU324</strain>
        <strain evidence="2 4">MMM721</strain>
    </source>
</reference>
<dbReference type="InterPro" id="IPR004697">
    <property type="entry name" value="AbgT"/>
</dbReference>
<accession>A0A9Q9FHG5</accession>
<feature type="transmembrane region" description="Helical" evidence="1">
    <location>
        <begin position="483"/>
        <end position="503"/>
    </location>
</feature>
<dbReference type="PANTHER" id="PTHR30282:SF0">
    <property type="entry name" value="P-AMINOBENZOYL-GLUTAMATE TRANSPORT PROTEIN"/>
    <property type="match status" value="1"/>
</dbReference>
<dbReference type="EMBL" id="CP071250">
    <property type="protein sequence ID" value="UUF09340.1"/>
    <property type="molecule type" value="Genomic_DNA"/>
</dbReference>
<dbReference type="RefSeq" id="WP_212725265.1">
    <property type="nucleotide sequence ID" value="NZ_CP071249.1"/>
</dbReference>
<feature type="transmembrane region" description="Helical" evidence="1">
    <location>
        <begin position="418"/>
        <end position="436"/>
    </location>
</feature>
<dbReference type="EMBL" id="CP071249">
    <property type="protein sequence ID" value="UUF05204.1"/>
    <property type="molecule type" value="Genomic_DNA"/>
</dbReference>
<feature type="transmembrane region" description="Helical" evidence="1">
    <location>
        <begin position="271"/>
        <end position="293"/>
    </location>
</feature>
<evidence type="ECO:0000313" key="5">
    <source>
        <dbReference type="Proteomes" id="UP001058072"/>
    </source>
</evidence>
<protein>
    <submittedName>
        <fullName evidence="3">AbgT family transporter</fullName>
    </submittedName>
</protein>
<dbReference type="PANTHER" id="PTHR30282">
    <property type="entry name" value="P-AMINOBENZOYL GLUTAMATE TRANSPORTER"/>
    <property type="match status" value="1"/>
</dbReference>
<feature type="transmembrane region" description="Helical" evidence="1">
    <location>
        <begin position="389"/>
        <end position="411"/>
    </location>
</feature>
<dbReference type="AlphaFoldDB" id="A0A9Q9FHG5"/>
<proteinExistence type="predicted"/>
<evidence type="ECO:0000256" key="1">
    <source>
        <dbReference type="SAM" id="Phobius"/>
    </source>
</evidence>
<keyword evidence="1" id="KW-0812">Transmembrane</keyword>
<gene>
    <name evidence="2" type="ORF">J0J69_08875</name>
    <name evidence="3" type="ORF">J0J70_05105</name>
</gene>
<evidence type="ECO:0000313" key="3">
    <source>
        <dbReference type="EMBL" id="UUF09340.1"/>
    </source>
</evidence>
<organism evidence="3 5">
    <name type="scientific">Turicibacter bilis</name>
    <dbReference type="NCBI Taxonomy" id="2735723"/>
    <lineage>
        <taxon>Bacteria</taxon>
        <taxon>Bacillati</taxon>
        <taxon>Bacillota</taxon>
        <taxon>Erysipelotrichia</taxon>
        <taxon>Erysipelotrichales</taxon>
        <taxon>Turicibacteraceae</taxon>
        <taxon>Turicibacter</taxon>
    </lineage>
</organism>
<feature type="transmembrane region" description="Helical" evidence="1">
    <location>
        <begin position="86"/>
        <end position="109"/>
    </location>
</feature>
<evidence type="ECO:0000313" key="2">
    <source>
        <dbReference type="EMBL" id="UUF05204.1"/>
    </source>
</evidence>
<feature type="transmembrane region" description="Helical" evidence="1">
    <location>
        <begin position="219"/>
        <end position="237"/>
    </location>
</feature>
<dbReference type="GO" id="GO:0015558">
    <property type="term" value="F:secondary active p-aminobenzoyl-glutamate transmembrane transporter activity"/>
    <property type="evidence" value="ECO:0007669"/>
    <property type="project" value="InterPro"/>
</dbReference>
<sequence>MSEKVKKKKLTLLDRVEKVGNALPHPATIFLILSAVIVVLSAILSAAGVSVTYEGINRTTNTVEEMTVTVQSLLSREGVQYLFKSAVTNFTGFAPLGTVLVALLGVGLAEGTGLIGSLLKKLVMSTPKRLITVVVVLAGVLSSIASDAGYVVLIPLGAIIFLSMGRHPIAGLAAAFAGVSGGFSANVMVGPTDSLLAGLTTEGAKLADPNYVVEMTGNWWFLIASTVLITVIGTIVTEKIVEPRLGKYTGDATVEESAMTVSKEEQRGLRFAGIATLLSVAGLAALVVPANGFLRGTDAGIQGILKSPFMDSMVLIIALVFAIAGIAYGVGAKVVKNDKDVMNLMGKSMASMGSYIVLVFFASQFVAYFNYSNLGTIIANKGAEMLKAIGLQGIPLVILFILVVAFINIFMGSASAKWAILAPVFVPMLMEVGFTPEFTQMAFRIGDSTTNLISPLMSYFALIVTFAARYDKKSGIGTLISTMVPYSVFLLIGWTLLLIVWFVCNLPLGPGASIFLPGF</sequence>
<feature type="transmembrane region" description="Helical" evidence="1">
    <location>
        <begin position="27"/>
        <end position="49"/>
    </location>
</feature>
<name>A0A9Q9FHG5_9FIRM</name>
<feature type="transmembrane region" description="Helical" evidence="1">
    <location>
        <begin position="169"/>
        <end position="189"/>
    </location>
</feature>